<dbReference type="Proteomes" id="UP001156498">
    <property type="component" value="Chromosome"/>
</dbReference>
<feature type="transmembrane region" description="Helical" evidence="2">
    <location>
        <begin position="36"/>
        <end position="57"/>
    </location>
</feature>
<evidence type="ECO:0000313" key="3">
    <source>
        <dbReference type="EMBL" id="WAE73167.1"/>
    </source>
</evidence>
<dbReference type="EMBL" id="CP113264">
    <property type="protein sequence ID" value="WAE73167.1"/>
    <property type="molecule type" value="Genomic_DNA"/>
</dbReference>
<evidence type="ECO:0008006" key="5">
    <source>
        <dbReference type="Google" id="ProtNLM"/>
    </source>
</evidence>
<protein>
    <recommendedName>
        <fullName evidence="5">Integral membrane protein</fullName>
    </recommendedName>
</protein>
<keyword evidence="2" id="KW-0472">Membrane</keyword>
<sequence length="149" mass="14387">MTAHLSGTRTPGTSGPADGAAARPGHRVALAVRLDAVTCAGAGLLLTAGAALLAAPLGLPVPLLLGSGLFLLVFAALLWFGAATAPIVPSRVRAVIAVNAAWVAGSAAVIALAGPTALGVAFVLAQAAAVAGITVAEAVLLRRDSKGDA</sequence>
<gene>
    <name evidence="3" type="ORF">OUQ99_29110</name>
</gene>
<proteinExistence type="predicted"/>
<accession>A0ABY6YLC5</accession>
<feature type="transmembrane region" description="Helical" evidence="2">
    <location>
        <begin position="120"/>
        <end position="141"/>
    </location>
</feature>
<organism evidence="3 4">
    <name type="scientific">Streptomonospora nanhaiensis</name>
    <dbReference type="NCBI Taxonomy" id="1323731"/>
    <lineage>
        <taxon>Bacteria</taxon>
        <taxon>Bacillati</taxon>
        <taxon>Actinomycetota</taxon>
        <taxon>Actinomycetes</taxon>
        <taxon>Streptosporangiales</taxon>
        <taxon>Nocardiopsidaceae</taxon>
        <taxon>Streptomonospora</taxon>
    </lineage>
</organism>
<keyword evidence="2" id="KW-1133">Transmembrane helix</keyword>
<keyword evidence="4" id="KW-1185">Reference proteome</keyword>
<keyword evidence="2" id="KW-0812">Transmembrane</keyword>
<reference evidence="3 4" key="1">
    <citation type="journal article" date="2013" name="Int. J. Syst. Evol. Microbiol.">
        <title>Description of Streptomonospora sediminis sp. nov. and Streptomonospora nanhaiensis sp. nov., and reclassification of Nocardiopsis arabia Hozzein &amp; Goodfellow 2008 as Streptomonospora arabica comb. nov. and emended description of the genus Streptomonospora.</title>
        <authorList>
            <person name="Zhang D.F."/>
            <person name="Pan H.Q."/>
            <person name="He J."/>
            <person name="Zhang X.M."/>
            <person name="Zhang Y.G."/>
            <person name="Klenk H.P."/>
            <person name="Hu J.C."/>
            <person name="Li W.J."/>
        </authorList>
    </citation>
    <scope>NUCLEOTIDE SEQUENCE [LARGE SCALE GENOMIC DNA]</scope>
    <source>
        <strain evidence="3 4">12A09</strain>
    </source>
</reference>
<dbReference type="RefSeq" id="WP_267946954.1">
    <property type="nucleotide sequence ID" value="NZ_CP113264.1"/>
</dbReference>
<evidence type="ECO:0000256" key="1">
    <source>
        <dbReference type="SAM" id="MobiDB-lite"/>
    </source>
</evidence>
<evidence type="ECO:0000313" key="4">
    <source>
        <dbReference type="Proteomes" id="UP001156498"/>
    </source>
</evidence>
<feature type="compositionally biased region" description="Polar residues" evidence="1">
    <location>
        <begin position="1"/>
        <end position="13"/>
    </location>
</feature>
<feature type="transmembrane region" description="Helical" evidence="2">
    <location>
        <begin position="94"/>
        <end position="114"/>
    </location>
</feature>
<name>A0ABY6YLC5_9ACTN</name>
<evidence type="ECO:0000256" key="2">
    <source>
        <dbReference type="SAM" id="Phobius"/>
    </source>
</evidence>
<feature type="transmembrane region" description="Helical" evidence="2">
    <location>
        <begin position="63"/>
        <end position="82"/>
    </location>
</feature>
<feature type="region of interest" description="Disordered" evidence="1">
    <location>
        <begin position="1"/>
        <end position="22"/>
    </location>
</feature>